<dbReference type="PANTHER" id="PTHR24223">
    <property type="entry name" value="ATP-BINDING CASSETTE SUB-FAMILY C"/>
    <property type="match status" value="1"/>
</dbReference>
<evidence type="ECO:0000256" key="11">
    <source>
        <dbReference type="SAM" id="MobiDB-lite"/>
    </source>
</evidence>
<evidence type="ECO:0000256" key="12">
    <source>
        <dbReference type="SAM" id="Phobius"/>
    </source>
</evidence>
<protein>
    <submittedName>
        <fullName evidence="15">Uncharacterized protein</fullName>
    </submittedName>
</protein>
<keyword evidence="4" id="KW-0934">Plastid</keyword>
<dbReference type="Gene3D" id="3.40.50.300">
    <property type="entry name" value="P-loop containing nucleotide triphosphate hydrolases"/>
    <property type="match status" value="2"/>
</dbReference>
<comment type="subcellular location">
    <subcellularLocation>
        <location evidence="1">Membrane</location>
        <topology evidence="1">Multi-pass membrane protein</topology>
    </subcellularLocation>
</comment>
<feature type="transmembrane region" description="Helical" evidence="12">
    <location>
        <begin position="218"/>
        <end position="251"/>
    </location>
</feature>
<keyword evidence="7" id="KW-0547">Nucleotide-binding</keyword>
<dbReference type="InterPro" id="IPR003439">
    <property type="entry name" value="ABC_transporter-like_ATP-bd"/>
</dbReference>
<dbReference type="InterPro" id="IPR027417">
    <property type="entry name" value="P-loop_NTPase"/>
</dbReference>
<keyword evidence="3" id="KW-0813">Transport</keyword>
<evidence type="ECO:0000256" key="9">
    <source>
        <dbReference type="ARBA" id="ARBA00022989"/>
    </source>
</evidence>
<dbReference type="SMART" id="SM00382">
    <property type="entry name" value="AAA"/>
    <property type="match status" value="2"/>
</dbReference>
<dbReference type="PROSITE" id="PS50893">
    <property type="entry name" value="ABC_TRANSPORTER_2"/>
    <property type="match status" value="2"/>
</dbReference>
<dbReference type="InterPro" id="IPR003593">
    <property type="entry name" value="AAA+_ATPase"/>
</dbReference>
<evidence type="ECO:0000256" key="7">
    <source>
        <dbReference type="ARBA" id="ARBA00022741"/>
    </source>
</evidence>
<name>A0A8T2U368_CERRI</name>
<dbReference type="GO" id="GO:0016020">
    <property type="term" value="C:membrane"/>
    <property type="evidence" value="ECO:0007669"/>
    <property type="project" value="UniProtKB-SubCell"/>
</dbReference>
<feature type="domain" description="ABC transporter" evidence="13">
    <location>
        <begin position="1020"/>
        <end position="1257"/>
    </location>
</feature>
<evidence type="ECO:0000259" key="14">
    <source>
        <dbReference type="PROSITE" id="PS50929"/>
    </source>
</evidence>
<dbReference type="FunFam" id="3.40.50.300:FF:000610">
    <property type="entry name" value="Multidrug resistance-associated ABC transporter"/>
    <property type="match status" value="1"/>
</dbReference>
<feature type="transmembrane region" description="Helical" evidence="12">
    <location>
        <begin position="739"/>
        <end position="759"/>
    </location>
</feature>
<evidence type="ECO:0000256" key="8">
    <source>
        <dbReference type="ARBA" id="ARBA00022840"/>
    </source>
</evidence>
<dbReference type="PANTHER" id="PTHR24223:SF401">
    <property type="entry name" value="ATP-BINDING CASSETTE TRANSPORTER SUBFAMILY C"/>
    <property type="match status" value="1"/>
</dbReference>
<keyword evidence="10 12" id="KW-0472">Membrane</keyword>
<feature type="transmembrane region" description="Helical" evidence="12">
    <location>
        <begin position="358"/>
        <end position="382"/>
    </location>
</feature>
<dbReference type="InterPro" id="IPR017871">
    <property type="entry name" value="ABC_transporter-like_CS"/>
</dbReference>
<dbReference type="PROSITE" id="PS50929">
    <property type="entry name" value="ABC_TM1F"/>
    <property type="match status" value="2"/>
</dbReference>
<evidence type="ECO:0000256" key="1">
    <source>
        <dbReference type="ARBA" id="ARBA00004141"/>
    </source>
</evidence>
<dbReference type="CDD" id="cd18579">
    <property type="entry name" value="ABC_6TM_ABCC_D1"/>
    <property type="match status" value="1"/>
</dbReference>
<evidence type="ECO:0000313" key="16">
    <source>
        <dbReference type="Proteomes" id="UP000825935"/>
    </source>
</evidence>
<evidence type="ECO:0000256" key="5">
    <source>
        <dbReference type="ARBA" id="ARBA00022692"/>
    </source>
</evidence>
<dbReference type="GO" id="GO:0005524">
    <property type="term" value="F:ATP binding"/>
    <property type="evidence" value="ECO:0007669"/>
    <property type="project" value="UniProtKB-KW"/>
</dbReference>
<proteinExistence type="inferred from homology"/>
<evidence type="ECO:0000256" key="10">
    <source>
        <dbReference type="ARBA" id="ARBA00023136"/>
    </source>
</evidence>
<comment type="caution">
    <text evidence="15">The sequence shown here is derived from an EMBL/GenBank/DDBJ whole genome shotgun (WGS) entry which is preliminary data.</text>
</comment>
<evidence type="ECO:0000256" key="6">
    <source>
        <dbReference type="ARBA" id="ARBA00022737"/>
    </source>
</evidence>
<dbReference type="InterPro" id="IPR036640">
    <property type="entry name" value="ABC1_TM_sf"/>
</dbReference>
<dbReference type="OMA" id="MALFCTM"/>
<dbReference type="OrthoDB" id="6500128at2759"/>
<feature type="transmembrane region" description="Helical" evidence="12">
    <location>
        <begin position="829"/>
        <end position="856"/>
    </location>
</feature>
<keyword evidence="6" id="KW-0677">Repeat</keyword>
<organism evidence="15 16">
    <name type="scientific">Ceratopteris richardii</name>
    <name type="common">Triangle waterfern</name>
    <dbReference type="NCBI Taxonomy" id="49495"/>
    <lineage>
        <taxon>Eukaryota</taxon>
        <taxon>Viridiplantae</taxon>
        <taxon>Streptophyta</taxon>
        <taxon>Embryophyta</taxon>
        <taxon>Tracheophyta</taxon>
        <taxon>Polypodiopsida</taxon>
        <taxon>Polypodiidae</taxon>
        <taxon>Polypodiales</taxon>
        <taxon>Pteridineae</taxon>
        <taxon>Pteridaceae</taxon>
        <taxon>Parkerioideae</taxon>
        <taxon>Ceratopteris</taxon>
    </lineage>
</organism>
<keyword evidence="4" id="KW-0150">Chloroplast</keyword>
<feature type="region of interest" description="Disordered" evidence="11">
    <location>
        <begin position="636"/>
        <end position="667"/>
    </location>
</feature>
<dbReference type="Gene3D" id="1.20.1560.10">
    <property type="entry name" value="ABC transporter type 1, transmembrane domain"/>
    <property type="match status" value="2"/>
</dbReference>
<dbReference type="Pfam" id="PF00664">
    <property type="entry name" value="ABC_membrane"/>
    <property type="match status" value="2"/>
</dbReference>
<dbReference type="FunFam" id="1.20.1560.10:FF:000010">
    <property type="entry name" value="Multidrug resistance-associated ABC transporter"/>
    <property type="match status" value="1"/>
</dbReference>
<dbReference type="Pfam" id="PF00005">
    <property type="entry name" value="ABC_tran"/>
    <property type="match status" value="2"/>
</dbReference>
<feature type="compositionally biased region" description="Basic and acidic residues" evidence="11">
    <location>
        <begin position="636"/>
        <end position="652"/>
    </location>
</feature>
<feature type="domain" description="ABC transmembrane type-1" evidence="14">
    <location>
        <begin position="707"/>
        <end position="983"/>
    </location>
</feature>
<keyword evidence="9 12" id="KW-1133">Transmembrane helix</keyword>
<keyword evidence="16" id="KW-1185">Reference proteome</keyword>
<gene>
    <name evidence="15" type="ORF">KP509_10G027600</name>
</gene>
<evidence type="ECO:0000256" key="4">
    <source>
        <dbReference type="ARBA" id="ARBA00022528"/>
    </source>
</evidence>
<accession>A0A8T2U368</accession>
<feature type="transmembrane region" description="Helical" evidence="12">
    <location>
        <begin position="133"/>
        <end position="154"/>
    </location>
</feature>
<dbReference type="Proteomes" id="UP000825935">
    <property type="component" value="Chromosome 10"/>
</dbReference>
<dbReference type="SUPFAM" id="SSF52540">
    <property type="entry name" value="P-loop containing nucleoside triphosphate hydrolases"/>
    <property type="match status" value="2"/>
</dbReference>
<dbReference type="CDD" id="cd03244">
    <property type="entry name" value="ABCC_MRP_domain2"/>
    <property type="match status" value="1"/>
</dbReference>
<comment type="similarity">
    <text evidence="2">Belongs to the ABC transporter superfamily. ABCC family. Conjugate transporter (TC 3.A.1.208) subfamily.</text>
</comment>
<dbReference type="InterPro" id="IPR050173">
    <property type="entry name" value="ABC_transporter_C-like"/>
</dbReference>
<feature type="transmembrane region" description="Helical" evidence="12">
    <location>
        <begin position="700"/>
        <end position="719"/>
    </location>
</feature>
<dbReference type="EMBL" id="CM035415">
    <property type="protein sequence ID" value="KAH7427039.1"/>
    <property type="molecule type" value="Genomic_DNA"/>
</dbReference>
<dbReference type="PROSITE" id="PS00211">
    <property type="entry name" value="ABC_TRANSPORTER_1"/>
    <property type="match status" value="1"/>
</dbReference>
<dbReference type="CDD" id="cd18580">
    <property type="entry name" value="ABC_6TM_ABCC_D2"/>
    <property type="match status" value="1"/>
</dbReference>
<feature type="domain" description="ABC transmembrane type-1" evidence="14">
    <location>
        <begin position="110"/>
        <end position="393"/>
    </location>
</feature>
<evidence type="ECO:0000259" key="13">
    <source>
        <dbReference type="PROSITE" id="PS50893"/>
    </source>
</evidence>
<dbReference type="GO" id="GO:0016887">
    <property type="term" value="F:ATP hydrolysis activity"/>
    <property type="evidence" value="ECO:0007669"/>
    <property type="project" value="InterPro"/>
</dbReference>
<evidence type="ECO:0000256" key="3">
    <source>
        <dbReference type="ARBA" id="ARBA00022448"/>
    </source>
</evidence>
<evidence type="ECO:0000313" key="15">
    <source>
        <dbReference type="EMBL" id="KAH7427039.1"/>
    </source>
</evidence>
<dbReference type="CDD" id="cd03250">
    <property type="entry name" value="ABCC_MRP_domain1"/>
    <property type="match status" value="1"/>
</dbReference>
<dbReference type="InterPro" id="IPR044726">
    <property type="entry name" value="ABCC_6TM_D2"/>
</dbReference>
<dbReference type="SUPFAM" id="SSF90123">
    <property type="entry name" value="ABC transporter transmembrane region"/>
    <property type="match status" value="2"/>
</dbReference>
<feature type="compositionally biased region" description="Polar residues" evidence="11">
    <location>
        <begin position="655"/>
        <end position="667"/>
    </location>
</feature>
<dbReference type="InterPro" id="IPR044746">
    <property type="entry name" value="ABCC_6TM_D1"/>
</dbReference>
<reference evidence="15" key="1">
    <citation type="submission" date="2021-08" db="EMBL/GenBank/DDBJ databases">
        <title>WGS assembly of Ceratopteris richardii.</title>
        <authorList>
            <person name="Marchant D.B."/>
            <person name="Chen G."/>
            <person name="Jenkins J."/>
            <person name="Shu S."/>
            <person name="Leebens-Mack J."/>
            <person name="Grimwood J."/>
            <person name="Schmutz J."/>
            <person name="Soltis P."/>
            <person name="Soltis D."/>
            <person name="Chen Z.-H."/>
        </authorList>
    </citation>
    <scope>NUCLEOTIDE SEQUENCE</scope>
    <source>
        <strain evidence="15">Whitten #5841</strain>
        <tissue evidence="15">Leaf</tissue>
    </source>
</reference>
<feature type="transmembrane region" description="Helical" evidence="12">
    <location>
        <begin position="926"/>
        <end position="948"/>
    </location>
</feature>
<sequence length="1301" mass="143996">MPPSTTDPPAAVPPAGHSPELKASCLSLLSWQWIHPFISGGNRKGFLEIEDLYDINPEESTLHCEQKWSQSIQKLKKGEDEKMPNIWKLLWHSFGVSYMKAACFKPIWLGAVVAQVYLLKALVQVVQHKDRALNAWLGVFLVLGMMITSVIQSVSQHMCFTMSQKVAMKVRSIVAMAVFNKLMETRLAVLRKTSAGHMLNLITNDSQKLLDAVMNFHFVWFAVVEIFTVSILAILEVGVSAVPGVVIVFLLQPLQASMARAVVWLRRAAVKYTDTRVQLLGETLAGIRLVKYNGWVDAFLRRISAIRKKEMQKIRLSSYLRASTSSIKDTVTPLASLVTFATYIAIHQGKFMLASKAFTLLALFGILVRVFSIALLGVQSVGEAIVAIKRLKAFMEIPSGHGQKRLDATEIHNEKAGNVVCLSDCSFTWESVGPRDSTPIILQDVNLTIKEAEKIAIIGSVGSGKSSLLYGILGEIMRVKGVNYAQQNIVYVSQQPWILNGTVRENIVFSNKYDAELYKNVVSSCALEVDILQLPACDDSEIGERGVNLSGGQKARISLARACYSLAPIVLLDDPLAAVDSRTAKHLIEHVLHGLLKNRTVIMVTHNKMAIDLCDCVYSIDNGRLKLVPKEGIHDTTDSKLFDQNHEDDKPTPEPGNTTNIHETKITSKGNTKNGKITVVEDHTVGEVTMSTYKAYAKAGGGYSYFVVVAVVFLMGQAFRVMVDYWLSVWSDQTYNLKSWIYIVVYAGFSLIAAFMSLFRAILFTSGAISAAIKLHGQMANSVLRSPQVFFDQNSSGRILNRFSKDQEITDEIMPITAQQMLENMVGCIGSMVIIAIFIPWFLLCIPPFVLALLYFGKRYIVVSRELKRLDGISRSPIYAHFVQTFQGIVSVRAFEVQSRMHDQFASLIDTNNRAYILFVHVSRWLGIRLDFCAALCVTVSAALVIFLRHSLASGLAGVVLLQSLQLTGYFQYGVRLAADTENYFTSVERIKAYTELPTEADPKTKEGIIGEDWPSHGEIVFESYTMAYREDLPPALNNLSFKVNAGEKVGILGRTGAGKSSLVAALFRMVENQACHGSILIDGVNIRSVGLDDLRQRISIVPQDPTLFRGTLRLNLDPFEQHEDNAIYEALGRVNMLDKVKSLGSGLDSSISENGENLSVGERQLLCLARCLLRRSKIIVMDEATASIDTKTDELIQRAISEAFTDCTVLIIAHRINTVIDSDRVLVLVEGGRIVEFDSPINLLRRAEMESSGPWKMQENVFASMVAGTGPLVSQQLREAAEAAEVKRFQKGGTLFGGDS</sequence>
<dbReference type="FunFam" id="3.40.50.300:FF:000997">
    <property type="entry name" value="Multidrug resistance-associated protein 1"/>
    <property type="match status" value="1"/>
</dbReference>
<dbReference type="InterPro" id="IPR011527">
    <property type="entry name" value="ABC1_TM_dom"/>
</dbReference>
<keyword evidence="8" id="KW-0067">ATP-binding</keyword>
<keyword evidence="5 12" id="KW-0812">Transmembrane</keyword>
<feature type="domain" description="ABC transporter" evidence="13">
    <location>
        <begin position="420"/>
        <end position="647"/>
    </location>
</feature>
<feature type="transmembrane region" description="Helical" evidence="12">
    <location>
        <begin position="107"/>
        <end position="127"/>
    </location>
</feature>
<dbReference type="GO" id="GO:0140359">
    <property type="term" value="F:ABC-type transporter activity"/>
    <property type="evidence" value="ECO:0007669"/>
    <property type="project" value="InterPro"/>
</dbReference>
<evidence type="ECO:0000256" key="2">
    <source>
        <dbReference type="ARBA" id="ARBA00009726"/>
    </source>
</evidence>